<evidence type="ECO:0000313" key="2">
    <source>
        <dbReference type="Proteomes" id="UP000262583"/>
    </source>
</evidence>
<name>A0A2Z4Y8L4_SUMC1</name>
<evidence type="ECO:0000313" key="1">
    <source>
        <dbReference type="EMBL" id="AXA37012.1"/>
    </source>
</evidence>
<dbReference type="Proteomes" id="UP000262583">
    <property type="component" value="Chromosome"/>
</dbReference>
<sequence>MENFIEVKCPCCKTILIVEKRTGKIVEERRPILENSTGDRFEDAFKKVKERGTVAEEKFRKMQEAQKSKQDRLNALFKEKLKEAEASGEDVRPVNPYELD</sequence>
<dbReference type="AlphaFoldDB" id="A0A2Z4Y8L4"/>
<organism evidence="1 2">
    <name type="scientific">Sumerlaea chitinivorans</name>
    <dbReference type="NCBI Taxonomy" id="2250252"/>
    <lineage>
        <taxon>Bacteria</taxon>
        <taxon>Candidatus Sumerlaeota</taxon>
        <taxon>Candidatus Sumerlaeia</taxon>
        <taxon>Candidatus Sumerlaeales</taxon>
        <taxon>Candidatus Sumerlaeaceae</taxon>
        <taxon>Candidatus Sumerlaea</taxon>
    </lineage>
</organism>
<dbReference type="EMBL" id="CP030759">
    <property type="protein sequence ID" value="AXA37012.1"/>
    <property type="molecule type" value="Genomic_DNA"/>
</dbReference>
<gene>
    <name evidence="1" type="ORF">BRCON_2235</name>
</gene>
<accession>A0A2Z4Y8L4</accession>
<dbReference type="KEGG" id="schv:BRCON_2235"/>
<proteinExistence type="predicted"/>
<protein>
    <recommendedName>
        <fullName evidence="3">2-nitropropane dioxygenase</fullName>
    </recommendedName>
</protein>
<reference evidence="1 2" key="1">
    <citation type="submission" date="2018-05" db="EMBL/GenBank/DDBJ databases">
        <title>A metagenomic window into the 2 km-deep terrestrial subsurface aquifer revealed taxonomically and functionally diverse microbial community comprising novel uncultured bacterial lineages.</title>
        <authorList>
            <person name="Kadnikov V.V."/>
            <person name="Mardanov A.V."/>
            <person name="Beletsky A.V."/>
            <person name="Banks D."/>
            <person name="Pimenov N.V."/>
            <person name="Frank Y.A."/>
            <person name="Karnachuk O.V."/>
            <person name="Ravin N.V."/>
        </authorList>
    </citation>
    <scope>NUCLEOTIDE SEQUENCE [LARGE SCALE GENOMIC DNA]</scope>
    <source>
        <strain evidence="1">BY</strain>
    </source>
</reference>
<evidence type="ECO:0008006" key="3">
    <source>
        <dbReference type="Google" id="ProtNLM"/>
    </source>
</evidence>